<dbReference type="GO" id="GO:0005739">
    <property type="term" value="C:mitochondrion"/>
    <property type="evidence" value="ECO:0007669"/>
    <property type="project" value="TreeGrafter"/>
</dbReference>
<evidence type="ECO:0000313" key="5">
    <source>
        <dbReference type="Proteomes" id="UP000664203"/>
    </source>
</evidence>
<keyword evidence="1" id="KW-0560">Oxidoreductase</keyword>
<proteinExistence type="predicted"/>
<evidence type="ECO:0000256" key="2">
    <source>
        <dbReference type="ARBA" id="ARBA00023027"/>
    </source>
</evidence>
<feature type="domain" description="Oxidoreductase FAD/NAD(P)-binding" evidence="3">
    <location>
        <begin position="98"/>
        <end position="238"/>
    </location>
</feature>
<dbReference type="Gene3D" id="2.40.30.10">
    <property type="entry name" value="Translation factors"/>
    <property type="match status" value="1"/>
</dbReference>
<dbReference type="AlphaFoldDB" id="A0A8H3I9A0"/>
<dbReference type="PANTHER" id="PTHR46505">
    <property type="entry name" value="OXIDOREDUCTASE NAD-BINDING DOMAIN-CONTAINING PROTEIN 1"/>
    <property type="match status" value="1"/>
</dbReference>
<comment type="caution">
    <text evidence="4">The sequence shown here is derived from an EMBL/GenBank/DDBJ whole genome shotgun (WGS) entry which is preliminary data.</text>
</comment>
<reference evidence="4" key="1">
    <citation type="submission" date="2021-03" db="EMBL/GenBank/DDBJ databases">
        <authorList>
            <person name="Tagirdzhanova G."/>
        </authorList>
    </citation>
    <scope>NUCLEOTIDE SEQUENCE</scope>
</reference>
<accession>A0A8H3I9A0</accession>
<evidence type="ECO:0000313" key="4">
    <source>
        <dbReference type="EMBL" id="CAF9919642.1"/>
    </source>
</evidence>
<dbReference type="InterPro" id="IPR001433">
    <property type="entry name" value="OxRdtase_FAD/NAD-bd"/>
</dbReference>
<keyword evidence="5" id="KW-1185">Reference proteome</keyword>
<dbReference type="CDD" id="cd00322">
    <property type="entry name" value="FNR_like"/>
    <property type="match status" value="1"/>
</dbReference>
<sequence length="261" mass="30008">MKNEQQQTAFLPGQWLDVYVPNVHQAGGFTITSTPNDLKKDRPYLELAIQNSPNNPPAKWLWQKERKIIGKSLSIRVGGSFVWPPPDIDLDKIKKAVFIAGGVGINPLISIITHLISEGNYKGRIELLYSSRKGASNNMSSILFMDRIHELFKKDLPQRRHHYTLFCTNPFTLDPTSHSGEKRLDFNLERNRDIHYVGEHQTIEFRRFEEKDLEVALGPVAERKGIVAYVCGPPPMTDWAIEVLKRSKGMDEKRVLCEKWW</sequence>
<gene>
    <name evidence="4" type="ORF">ALECFALPRED_001246</name>
</gene>
<protein>
    <recommendedName>
        <fullName evidence="3">Oxidoreductase FAD/NAD(P)-binding domain-containing protein</fullName>
    </recommendedName>
</protein>
<dbReference type="Proteomes" id="UP000664203">
    <property type="component" value="Unassembled WGS sequence"/>
</dbReference>
<dbReference type="OrthoDB" id="436496at2759"/>
<dbReference type="InterPro" id="IPR039261">
    <property type="entry name" value="FNR_nucleotide-bd"/>
</dbReference>
<evidence type="ECO:0000256" key="1">
    <source>
        <dbReference type="ARBA" id="ARBA00023002"/>
    </source>
</evidence>
<dbReference type="Pfam" id="PF00175">
    <property type="entry name" value="NAD_binding_1"/>
    <property type="match status" value="1"/>
</dbReference>
<dbReference type="Gene3D" id="3.40.50.80">
    <property type="entry name" value="Nucleotide-binding domain of ferredoxin-NADP reductase (FNR) module"/>
    <property type="match status" value="1"/>
</dbReference>
<dbReference type="GO" id="GO:0016491">
    <property type="term" value="F:oxidoreductase activity"/>
    <property type="evidence" value="ECO:0007669"/>
    <property type="project" value="UniProtKB-KW"/>
</dbReference>
<dbReference type="InterPro" id="IPR052128">
    <property type="entry name" value="Oxidoreductase_NAD-binding"/>
</dbReference>
<organism evidence="4 5">
    <name type="scientific">Alectoria fallacina</name>
    <dbReference type="NCBI Taxonomy" id="1903189"/>
    <lineage>
        <taxon>Eukaryota</taxon>
        <taxon>Fungi</taxon>
        <taxon>Dikarya</taxon>
        <taxon>Ascomycota</taxon>
        <taxon>Pezizomycotina</taxon>
        <taxon>Lecanoromycetes</taxon>
        <taxon>OSLEUM clade</taxon>
        <taxon>Lecanoromycetidae</taxon>
        <taxon>Lecanorales</taxon>
        <taxon>Lecanorineae</taxon>
        <taxon>Parmeliaceae</taxon>
        <taxon>Alectoria</taxon>
    </lineage>
</organism>
<evidence type="ECO:0000259" key="3">
    <source>
        <dbReference type="Pfam" id="PF00175"/>
    </source>
</evidence>
<dbReference type="InterPro" id="IPR017938">
    <property type="entry name" value="Riboflavin_synthase-like_b-brl"/>
</dbReference>
<dbReference type="SUPFAM" id="SSF52343">
    <property type="entry name" value="Ferredoxin reductase-like, C-terminal NADP-linked domain"/>
    <property type="match status" value="1"/>
</dbReference>
<name>A0A8H3I9A0_9LECA</name>
<dbReference type="PANTHER" id="PTHR46505:SF1">
    <property type="entry name" value="OXIDOREDUCTASE NAD-BINDING DOMAIN-CONTAINING PROTEIN 1"/>
    <property type="match status" value="1"/>
</dbReference>
<dbReference type="SUPFAM" id="SSF63380">
    <property type="entry name" value="Riboflavin synthase domain-like"/>
    <property type="match status" value="1"/>
</dbReference>
<dbReference type="EMBL" id="CAJPDR010000127">
    <property type="protein sequence ID" value="CAF9919642.1"/>
    <property type="molecule type" value="Genomic_DNA"/>
</dbReference>
<keyword evidence="2" id="KW-0520">NAD</keyword>